<proteinExistence type="predicted"/>
<comment type="caution">
    <text evidence="1">The sequence shown here is derived from an EMBL/GenBank/DDBJ whole genome shotgun (WGS) entry which is preliminary data.</text>
</comment>
<gene>
    <name evidence="1" type="ORF">PoB_007315500</name>
</gene>
<keyword evidence="1" id="KW-0808">Transferase</keyword>
<accession>A0AAV4DRI5</accession>
<dbReference type="AlphaFoldDB" id="A0AAV4DRI5"/>
<name>A0AAV4DRI5_9GAST</name>
<evidence type="ECO:0000313" key="1">
    <source>
        <dbReference type="EMBL" id="GFO46650.1"/>
    </source>
</evidence>
<protein>
    <submittedName>
        <fullName evidence="1">Reverse transcriptase</fullName>
    </submittedName>
</protein>
<reference evidence="1 2" key="1">
    <citation type="journal article" date="2021" name="Elife">
        <title>Chloroplast acquisition without the gene transfer in kleptoplastic sea slugs, Plakobranchus ocellatus.</title>
        <authorList>
            <person name="Maeda T."/>
            <person name="Takahashi S."/>
            <person name="Yoshida T."/>
            <person name="Shimamura S."/>
            <person name="Takaki Y."/>
            <person name="Nagai Y."/>
            <person name="Toyoda A."/>
            <person name="Suzuki Y."/>
            <person name="Arimoto A."/>
            <person name="Ishii H."/>
            <person name="Satoh N."/>
            <person name="Nishiyama T."/>
            <person name="Hasebe M."/>
            <person name="Maruyama T."/>
            <person name="Minagawa J."/>
            <person name="Obokata J."/>
            <person name="Shigenobu S."/>
        </authorList>
    </citation>
    <scope>NUCLEOTIDE SEQUENCE [LARGE SCALE GENOMIC DNA]</scope>
</reference>
<keyword evidence="2" id="KW-1185">Reference proteome</keyword>
<keyword evidence="1" id="KW-0548">Nucleotidyltransferase</keyword>
<sequence length="181" mass="20983">MDYPCIWDRQFSTEKTMKIHRTKIKFLDNSKDQQERSAQADKTLENQGQSLHHAKYLTENGYVDVSVQKGGLPGVLGCHEHATMIWKAIQRAKLGQCNLDVVLLDLANAYTQRVYHIPEDSQEMLEDYFNGFKMRFSTEKYTIYWIILEISADLPKWNCSITAGHTTIVTRPSWDRIVVLI</sequence>
<dbReference type="EMBL" id="BLXT01008200">
    <property type="protein sequence ID" value="GFO46650.1"/>
    <property type="molecule type" value="Genomic_DNA"/>
</dbReference>
<dbReference type="Proteomes" id="UP000735302">
    <property type="component" value="Unassembled WGS sequence"/>
</dbReference>
<dbReference type="GO" id="GO:0003964">
    <property type="term" value="F:RNA-directed DNA polymerase activity"/>
    <property type="evidence" value="ECO:0007669"/>
    <property type="project" value="UniProtKB-KW"/>
</dbReference>
<organism evidence="1 2">
    <name type="scientific">Plakobranchus ocellatus</name>
    <dbReference type="NCBI Taxonomy" id="259542"/>
    <lineage>
        <taxon>Eukaryota</taxon>
        <taxon>Metazoa</taxon>
        <taxon>Spiralia</taxon>
        <taxon>Lophotrochozoa</taxon>
        <taxon>Mollusca</taxon>
        <taxon>Gastropoda</taxon>
        <taxon>Heterobranchia</taxon>
        <taxon>Euthyneura</taxon>
        <taxon>Panpulmonata</taxon>
        <taxon>Sacoglossa</taxon>
        <taxon>Placobranchoidea</taxon>
        <taxon>Plakobranchidae</taxon>
        <taxon>Plakobranchus</taxon>
    </lineage>
</organism>
<evidence type="ECO:0000313" key="2">
    <source>
        <dbReference type="Proteomes" id="UP000735302"/>
    </source>
</evidence>
<keyword evidence="1" id="KW-0695">RNA-directed DNA polymerase</keyword>